<geneLocation type="plasmid" evidence="1 2">
    <name>unnamed1</name>
</geneLocation>
<dbReference type="KEGG" id="ksc:CD178_03112"/>
<evidence type="ECO:0000313" key="1">
    <source>
        <dbReference type="EMBL" id="AXY23856.1"/>
    </source>
</evidence>
<keyword evidence="2" id="KW-1185">Reference proteome</keyword>
<organism evidence="1 2">
    <name type="scientific">Komagataeibacter saccharivorans</name>
    <dbReference type="NCBI Taxonomy" id="265959"/>
    <lineage>
        <taxon>Bacteria</taxon>
        <taxon>Pseudomonadati</taxon>
        <taxon>Pseudomonadota</taxon>
        <taxon>Alphaproteobacteria</taxon>
        <taxon>Acetobacterales</taxon>
        <taxon>Acetobacteraceae</taxon>
        <taxon>Komagataeibacter</taxon>
    </lineage>
</organism>
<protein>
    <recommendedName>
        <fullName evidence="3">BrnT family toxin</fullName>
    </recommendedName>
</protein>
<dbReference type="Proteomes" id="UP000264120">
    <property type="component" value="Plasmid unnamed1"/>
</dbReference>
<dbReference type="Pfam" id="PF04365">
    <property type="entry name" value="BrnT_toxin"/>
    <property type="match status" value="1"/>
</dbReference>
<dbReference type="Gene3D" id="3.10.450.530">
    <property type="entry name" value="Ribonuclease toxin, BrnT, of type II toxin-antitoxin system"/>
    <property type="match status" value="1"/>
</dbReference>
<dbReference type="InterPro" id="IPR038573">
    <property type="entry name" value="BrnT_sf"/>
</dbReference>
<name>A0A347WG63_9PROT</name>
<dbReference type="EMBL" id="CP023037">
    <property type="protein sequence ID" value="AXY23856.1"/>
    <property type="molecule type" value="Genomic_DNA"/>
</dbReference>
<evidence type="ECO:0000313" key="2">
    <source>
        <dbReference type="Proteomes" id="UP000264120"/>
    </source>
</evidence>
<keyword evidence="1" id="KW-0614">Plasmid</keyword>
<dbReference type="AlphaFoldDB" id="A0A347WG63"/>
<dbReference type="InterPro" id="IPR007460">
    <property type="entry name" value="BrnT_toxin"/>
</dbReference>
<gene>
    <name evidence="1" type="ORF">CD178_03112</name>
</gene>
<proteinExistence type="predicted"/>
<reference evidence="1 2" key="1">
    <citation type="submission" date="2017-08" db="EMBL/GenBank/DDBJ databases">
        <title>Complete genome sequence of Gluconacetobacter saccharivorans CV1 isolated from Fermented Vinegar.</title>
        <authorList>
            <person name="Kim S.-Y."/>
        </authorList>
    </citation>
    <scope>NUCLEOTIDE SEQUENCE [LARGE SCALE GENOMIC DNA]</scope>
    <source>
        <strain evidence="1 2">CV1</strain>
        <plasmid evidence="1 2">unnamed1</plasmid>
    </source>
</reference>
<sequence>MIQPVPLRDYSVFTDEGLFSAYYIAYTIRMRYDWDDTKRAANIAKHGVDFTAAEDFEWDVALVIASHSATEPRLVGIAPIRRRLHVLVYSIETRIVRIISLRKANRREAKLYEAQT</sequence>
<accession>A0A347WG63</accession>
<evidence type="ECO:0008006" key="3">
    <source>
        <dbReference type="Google" id="ProtNLM"/>
    </source>
</evidence>